<keyword evidence="4" id="KW-1133">Transmembrane helix</keyword>
<dbReference type="PANTHER" id="PTHR24366">
    <property type="entry name" value="IG(IMMUNOGLOBULIN) AND LRR(LEUCINE RICH REPEAT) DOMAINS"/>
    <property type="match status" value="1"/>
</dbReference>
<feature type="compositionally biased region" description="Basic and acidic residues" evidence="3">
    <location>
        <begin position="691"/>
        <end position="707"/>
    </location>
</feature>
<sequence>MQTVFLSAAYLISRKPIERCQRPAEMRIVLELALLVLAVISSCRAVNCPWPCRCTWVVDSLYADCSRRSLQTYPNFDGIPVEHLDLSGNKFLEFPTQYADIDSLIYLDLSNNYISSIGTKTLIGFTSLRTLLLANNSIDSWESLSPNEAFKYAPSLKRLGLDGNRLGSFGNGESFELLTSSSLTDLGLSSCEISSIGGDQMINQLPNLERLNLANNQLAQIAALPSRTLRVLDLSNCSIKNLSGFFLDAMQNLEALNLSRNTELQFDSLSEDPILTYMLSKLDVSYCNLDSIELSGLPQLTEVRLQGNLLRVVDANTFANNSMLEVVDLSQNVLRLIGQDAFAKLKRLKELNLAFNEIARLDRNFIRNNDVLVELNLSRNVLQKLTKIVSNSLRTINMSWCEITSIESTALSSLSVIQKLDLSNNLITDMPTFMRSATLQQLNLANCRLTTVRNNTFREFPELADLHLNGNRLTSPIPPNYFGGNKFLDQLWLGDNPWICDCHSPLFVEFYDYLTAKPAKIKDRNHLRCAAPAIFYGKLWEFACADVWILNARTSSTGEKAWSIIMLTLLGLGALVLGYACLQKYLRKRKVRQSDREYEENDDELRRIRDLNNRILLEDATPSLQHTQEISLLPSYEDALRMPKLVRPVKSMMDLSGPERARNSRKLRRSQTHADGDGSQSEAEDGLQLDSRQRFRSVEMLSNRDKERTAQYGPYRRTGYMEYNQSGSRRFSIEDSRFPAAHLKTQNLQSAEQIGNFQSYENSPYTKRKPKIAEIPPFKRVNMMADSVEFLTDPEYDEVGSKHGSPFAKRKPKPPALTPPTMKVSAQVYTVQQSPVLELDPAIEDYFSAARKQPSSSTIASDFQELDEPELKSLPDDNRSSTISRSDVEQDVERGKRKKRKNSTSRRVSGSFTAANAAESSSSDSELNALVHKPMRETLF</sequence>
<dbReference type="PANTHER" id="PTHR24366:SF168">
    <property type="entry name" value="GH22922P-RELATED"/>
    <property type="match status" value="1"/>
</dbReference>
<dbReference type="PROSITE" id="PS51450">
    <property type="entry name" value="LRR"/>
    <property type="match status" value="3"/>
</dbReference>
<keyword evidence="2" id="KW-0677">Repeat</keyword>
<feature type="compositionally biased region" description="Basic and acidic residues" evidence="3">
    <location>
        <begin position="869"/>
        <end position="879"/>
    </location>
</feature>
<accession>A0A6P8JIE1</accession>
<feature type="region of interest" description="Disordered" evidence="3">
    <location>
        <begin position="851"/>
        <end position="940"/>
    </location>
</feature>
<evidence type="ECO:0000256" key="3">
    <source>
        <dbReference type="SAM" id="MobiDB-lite"/>
    </source>
</evidence>
<reference evidence="6" key="1">
    <citation type="submission" date="2025-08" db="UniProtKB">
        <authorList>
            <consortium name="RefSeq"/>
        </authorList>
    </citation>
    <scope>IDENTIFICATION</scope>
    <source>
        <strain evidence="6">Mau12</strain>
        <tissue evidence="6">Whole Body</tissue>
    </source>
</reference>
<dbReference type="SUPFAM" id="SSF52047">
    <property type="entry name" value="RNI-like"/>
    <property type="match status" value="1"/>
</dbReference>
<dbReference type="Pfam" id="PF00560">
    <property type="entry name" value="LRR_1"/>
    <property type="match status" value="1"/>
</dbReference>
<evidence type="ECO:0000256" key="1">
    <source>
        <dbReference type="ARBA" id="ARBA00022614"/>
    </source>
</evidence>
<dbReference type="Pfam" id="PF13855">
    <property type="entry name" value="LRR_8"/>
    <property type="match status" value="3"/>
</dbReference>
<keyword evidence="4" id="KW-0812">Transmembrane</keyword>
<keyword evidence="1" id="KW-0433">Leucine-rich repeat</keyword>
<proteinExistence type="predicted"/>
<organism evidence="5 6">
    <name type="scientific">Drosophila mauritiana</name>
    <name type="common">Fruit fly</name>
    <dbReference type="NCBI Taxonomy" id="7226"/>
    <lineage>
        <taxon>Eukaryota</taxon>
        <taxon>Metazoa</taxon>
        <taxon>Ecdysozoa</taxon>
        <taxon>Arthropoda</taxon>
        <taxon>Hexapoda</taxon>
        <taxon>Insecta</taxon>
        <taxon>Pterygota</taxon>
        <taxon>Neoptera</taxon>
        <taxon>Endopterygota</taxon>
        <taxon>Diptera</taxon>
        <taxon>Brachycera</taxon>
        <taxon>Muscomorpha</taxon>
        <taxon>Ephydroidea</taxon>
        <taxon>Drosophilidae</taxon>
        <taxon>Drosophila</taxon>
        <taxon>Sophophora</taxon>
    </lineage>
</organism>
<dbReference type="AlphaFoldDB" id="A0A6P8JIE1"/>
<dbReference type="Pfam" id="PF12799">
    <property type="entry name" value="LRR_4"/>
    <property type="match status" value="1"/>
</dbReference>
<dbReference type="InterPro" id="IPR025875">
    <property type="entry name" value="Leu-rich_rpt_4"/>
</dbReference>
<protein>
    <submittedName>
        <fullName evidence="6">Uncharacterized protein LOC117137888 isoform X1</fullName>
    </submittedName>
</protein>
<evidence type="ECO:0000313" key="5">
    <source>
        <dbReference type="Proteomes" id="UP000515162"/>
    </source>
</evidence>
<evidence type="ECO:0000313" key="6">
    <source>
        <dbReference type="RefSeq" id="XP_033155510.1"/>
    </source>
</evidence>
<name>A0A6P8JIE1_DROMA</name>
<dbReference type="Gene3D" id="3.80.10.10">
    <property type="entry name" value="Ribonuclease Inhibitor"/>
    <property type="match status" value="3"/>
</dbReference>
<keyword evidence="4" id="KW-0472">Membrane</keyword>
<dbReference type="InterPro" id="IPR032675">
    <property type="entry name" value="LRR_dom_sf"/>
</dbReference>
<dbReference type="SMART" id="SM00369">
    <property type="entry name" value="LRR_TYP"/>
    <property type="match status" value="9"/>
</dbReference>
<evidence type="ECO:0000256" key="4">
    <source>
        <dbReference type="SAM" id="Phobius"/>
    </source>
</evidence>
<gene>
    <name evidence="6" type="primary">LOC117137888</name>
</gene>
<keyword evidence="5" id="KW-1185">Reference proteome</keyword>
<feature type="region of interest" description="Disordered" evidence="3">
    <location>
        <begin position="797"/>
        <end position="820"/>
    </location>
</feature>
<dbReference type="InterPro" id="IPR001611">
    <property type="entry name" value="Leu-rich_rpt"/>
</dbReference>
<dbReference type="RefSeq" id="XP_033155510.1">
    <property type="nucleotide sequence ID" value="XM_033299619.1"/>
</dbReference>
<dbReference type="InterPro" id="IPR003591">
    <property type="entry name" value="Leu-rich_rpt_typical-subtyp"/>
</dbReference>
<feature type="transmembrane region" description="Helical" evidence="4">
    <location>
        <begin position="561"/>
        <end position="582"/>
    </location>
</feature>
<feature type="region of interest" description="Disordered" evidence="3">
    <location>
        <begin position="649"/>
        <end position="707"/>
    </location>
</feature>
<feature type="compositionally biased region" description="Basic residues" evidence="3">
    <location>
        <begin position="895"/>
        <end position="904"/>
    </location>
</feature>
<dbReference type="GeneID" id="117137888"/>
<dbReference type="Proteomes" id="UP000515162">
    <property type="component" value="Chromosome 2R"/>
</dbReference>
<evidence type="ECO:0000256" key="2">
    <source>
        <dbReference type="ARBA" id="ARBA00022737"/>
    </source>
</evidence>
<feature type="compositionally biased region" description="Low complexity" evidence="3">
    <location>
        <begin position="905"/>
        <end position="930"/>
    </location>
</feature>